<feature type="domain" description="NAD-dependent epimerase/dehydratase" evidence="3">
    <location>
        <begin position="332"/>
        <end position="593"/>
    </location>
</feature>
<evidence type="ECO:0000259" key="3">
    <source>
        <dbReference type="Pfam" id="PF01370"/>
    </source>
</evidence>
<dbReference type="Pfam" id="PF01370">
    <property type="entry name" value="Epimerase"/>
    <property type="match status" value="1"/>
</dbReference>
<protein>
    <submittedName>
        <fullName evidence="4">NAD-dependent epimerase/dehydratase family protein</fullName>
    </submittedName>
</protein>
<dbReference type="InterPro" id="IPR017853">
    <property type="entry name" value="GH"/>
</dbReference>
<dbReference type="Gene3D" id="3.40.50.720">
    <property type="entry name" value="NAD(P)-binding Rossmann-like Domain"/>
    <property type="match status" value="1"/>
</dbReference>
<dbReference type="Gene3D" id="3.20.20.80">
    <property type="entry name" value="Glycosidases"/>
    <property type="match status" value="1"/>
</dbReference>
<dbReference type="RefSeq" id="WP_133317147.1">
    <property type="nucleotide sequence ID" value="NZ_SMTL01000004.1"/>
</dbReference>
<dbReference type="EMBL" id="SMTL01000004">
    <property type="protein sequence ID" value="TDK34309.1"/>
    <property type="molecule type" value="Genomic_DNA"/>
</dbReference>
<reference evidence="4 5" key="1">
    <citation type="submission" date="2019-03" db="EMBL/GenBank/DDBJ databases">
        <title>Rhizobium sp. nov., an bacterium isolated from biocrust in Mu Us Desert.</title>
        <authorList>
            <person name="Lixiong L."/>
        </authorList>
    </citation>
    <scope>NUCLEOTIDE SEQUENCE [LARGE SCALE GENOMIC DNA]</scope>
    <source>
        <strain evidence="4 5">SPY-1</strain>
    </source>
</reference>
<dbReference type="InterPro" id="IPR036291">
    <property type="entry name" value="NAD(P)-bd_dom_sf"/>
</dbReference>
<dbReference type="PANTHER" id="PTHR43000">
    <property type="entry name" value="DTDP-D-GLUCOSE 4,6-DEHYDRATASE-RELATED"/>
    <property type="match status" value="1"/>
</dbReference>
<accession>A0A4R5UFM1</accession>
<sequence>MRASSSTGDRGTGQTGSYGFAEWFRPGEYQRTEQILPDIIASGASYLRTHLSWAEYLAAGGEEWFDWLIPQVGTKIDLMPCIHYTPPSMSRTGRSSGAPLDLKSYADFVDHVISRYGKYFSHIELWNEPNNLLDWDWREDGDFLLFCEMVGGAAHWAKQRGYKPVLGGPCPFDPYWLNLMGERGVLNVVDAVGFHGFPGTWDSEEGTWGGWDMHLGEMRRILDRFNPASEIWITETGYSTWRSDEMEQARRFMKALSVPAERMYWYSWQDVAPDVPVQEGLWFDPRHYHLGAVTHDNQPKLLARLLMEGGVSRLEEVMQLATPNIGRGAAPIVVTGGSGFIGSNLADSFLQEGEDVVILDNLGRPGVDQNLAWLTQRHGARVHPILADVRDLRSIESAFTDAKAVFHLAAQTAVTTSLVHPIDDFEANARGTVNVLESVRKAGKGAPVIFASTNKVYGALEDLEMLEMEDRYIPADERVRAHGIGEDRPISFCTPYGCSKGVADQYVLDYAKSYGIPTAVLRMSCIYGPRQFGTEDQGWVAHFLIRALAGEEISIYGDGKQVRDILHVDDAVAAYRGLLASIGQVTGRAFNLGGGPRNSVSILSVLREIEKLTGRPLETKFSDWRAGDQYFFVADTRTLERELGWEAKVGWHSGLRHLAEWLVENRFGGRPLLLEEKRKVRA</sequence>
<comment type="pathway">
    <text evidence="1">Bacterial outer membrane biogenesis; LPS O-antigen biosynthesis.</text>
</comment>
<gene>
    <name evidence="4" type="ORF">E2F50_15805</name>
</gene>
<name>A0A4R5UFM1_9HYPH</name>
<evidence type="ECO:0000313" key="4">
    <source>
        <dbReference type="EMBL" id="TDK34309.1"/>
    </source>
</evidence>
<evidence type="ECO:0000256" key="1">
    <source>
        <dbReference type="ARBA" id="ARBA00005125"/>
    </source>
</evidence>
<dbReference type="AlphaFoldDB" id="A0A4R5UFM1"/>
<dbReference type="SUPFAM" id="SSF51445">
    <property type="entry name" value="(Trans)glycosidases"/>
    <property type="match status" value="1"/>
</dbReference>
<comment type="similarity">
    <text evidence="2">Belongs to the NAD(P)-dependent epimerase/dehydratase family.</text>
</comment>
<dbReference type="SUPFAM" id="SSF51735">
    <property type="entry name" value="NAD(P)-binding Rossmann-fold domains"/>
    <property type="match status" value="1"/>
</dbReference>
<dbReference type="InterPro" id="IPR001509">
    <property type="entry name" value="Epimerase_deHydtase"/>
</dbReference>
<dbReference type="OrthoDB" id="9801785at2"/>
<proteinExistence type="inferred from homology"/>
<dbReference type="Proteomes" id="UP000295238">
    <property type="component" value="Unassembled WGS sequence"/>
</dbReference>
<evidence type="ECO:0000313" key="5">
    <source>
        <dbReference type="Proteomes" id="UP000295238"/>
    </source>
</evidence>
<comment type="caution">
    <text evidence="4">The sequence shown here is derived from an EMBL/GenBank/DDBJ whole genome shotgun (WGS) entry which is preliminary data.</text>
</comment>
<organism evidence="4 5">
    <name type="scientific">Rhizobium deserti</name>
    <dbReference type="NCBI Taxonomy" id="2547961"/>
    <lineage>
        <taxon>Bacteria</taxon>
        <taxon>Pseudomonadati</taxon>
        <taxon>Pseudomonadota</taxon>
        <taxon>Alphaproteobacteria</taxon>
        <taxon>Hyphomicrobiales</taxon>
        <taxon>Rhizobiaceae</taxon>
        <taxon>Rhizobium/Agrobacterium group</taxon>
        <taxon>Rhizobium</taxon>
    </lineage>
</organism>
<evidence type="ECO:0000256" key="2">
    <source>
        <dbReference type="ARBA" id="ARBA00007637"/>
    </source>
</evidence>
<keyword evidence="5" id="KW-1185">Reference proteome</keyword>